<dbReference type="Gene3D" id="3.30.450.20">
    <property type="entry name" value="PAS domain"/>
    <property type="match status" value="3"/>
</dbReference>
<proteinExistence type="predicted"/>
<evidence type="ECO:0000259" key="3">
    <source>
        <dbReference type="PROSITE" id="PS50112"/>
    </source>
</evidence>
<dbReference type="GO" id="GO:0003677">
    <property type="term" value="F:DNA binding"/>
    <property type="evidence" value="ECO:0007669"/>
    <property type="project" value="UniProtKB-KW"/>
</dbReference>
<dbReference type="SMART" id="SM00421">
    <property type="entry name" value="HTH_LUXR"/>
    <property type="match status" value="1"/>
</dbReference>
<keyword evidence="6" id="KW-1185">Reference proteome</keyword>
<dbReference type="InterPro" id="IPR039420">
    <property type="entry name" value="WalR-like"/>
</dbReference>
<dbReference type="NCBIfam" id="TIGR00229">
    <property type="entry name" value="sensory_box"/>
    <property type="match status" value="2"/>
</dbReference>
<dbReference type="GO" id="GO:0006355">
    <property type="term" value="P:regulation of DNA-templated transcription"/>
    <property type="evidence" value="ECO:0007669"/>
    <property type="project" value="InterPro"/>
</dbReference>
<dbReference type="InterPro" id="IPR000792">
    <property type="entry name" value="Tscrpt_reg_LuxR_C"/>
</dbReference>
<accession>A0A7W9YE47</accession>
<dbReference type="Proteomes" id="UP000547879">
    <property type="component" value="Unassembled WGS sequence"/>
</dbReference>
<sequence length="494" mass="55530">MESNQDRMQVHQLVAGLKEGVILLDLNRKFLWANDAALAMHGLDDCKLLGETLADYRARFELKYRNNHKVGDGDHPVDRVIATGTASDVTMEVRPTNDEDRSWMHDARCFMVSERDEPAYVAWIIQDETRRYEAEDRFEAAFNANPAPAVICRLSDLRYVRVNPGFLEMTGYSRSDLVGKSTYEIDVLAFAERRELALTKLKEGRTIPQMEAIVPLPDRGAKPVIVAGEPIDVGGEPCMLFTFADVEPLKKAQQVLKHSEERFSAAFGLSPVPTVIVRTDNFEVMEANAAFLKLVRSPEELVMGKSQADLDMWLDKDVQRAVETAMLKDGRLRNIDFRLKARDGALTDCLLSSEEITIDDIPCVMMVIQDITDRKRSEDELMSAIESVMADTSWFSRGIVEKLAALRQKSSLSPPLADVRVADLTEREQDILTLICQGMNDQQMSKHLGLSSNTVRNHVSSLYRKIGVNRRGAAILWARERGIGNGDRNRGKSD</sequence>
<dbReference type="PANTHER" id="PTHR43214:SF38">
    <property type="entry name" value="NITRATE_NITRITE RESPONSE REGULATOR PROTEIN NARL"/>
    <property type="match status" value="1"/>
</dbReference>
<feature type="domain" description="PAS" evidence="3">
    <location>
        <begin position="134"/>
        <end position="181"/>
    </location>
</feature>
<dbReference type="SMART" id="SM00091">
    <property type="entry name" value="PAS"/>
    <property type="match status" value="3"/>
</dbReference>
<dbReference type="CDD" id="cd06170">
    <property type="entry name" value="LuxR_C_like"/>
    <property type="match status" value="1"/>
</dbReference>
<dbReference type="Pfam" id="PF13426">
    <property type="entry name" value="PAS_9"/>
    <property type="match status" value="1"/>
</dbReference>
<dbReference type="SUPFAM" id="SSF46894">
    <property type="entry name" value="C-terminal effector domain of the bipartite response regulators"/>
    <property type="match status" value="1"/>
</dbReference>
<evidence type="ECO:0000259" key="2">
    <source>
        <dbReference type="PROSITE" id="PS50043"/>
    </source>
</evidence>
<dbReference type="Pfam" id="PF13188">
    <property type="entry name" value="PAS_8"/>
    <property type="match status" value="1"/>
</dbReference>
<dbReference type="SMART" id="SM00086">
    <property type="entry name" value="PAC"/>
    <property type="match status" value="1"/>
</dbReference>
<dbReference type="PROSITE" id="PS50112">
    <property type="entry name" value="PAS"/>
    <property type="match status" value="1"/>
</dbReference>
<evidence type="ECO:0000259" key="4">
    <source>
        <dbReference type="PROSITE" id="PS50113"/>
    </source>
</evidence>
<name>A0A7W9YE47_9HYPH</name>
<dbReference type="InterPro" id="IPR016032">
    <property type="entry name" value="Sig_transdc_resp-reg_C-effctor"/>
</dbReference>
<dbReference type="PANTHER" id="PTHR43214">
    <property type="entry name" value="TWO-COMPONENT RESPONSE REGULATOR"/>
    <property type="match status" value="1"/>
</dbReference>
<feature type="domain" description="HTH luxR-type" evidence="2">
    <location>
        <begin position="417"/>
        <end position="482"/>
    </location>
</feature>
<dbReference type="PROSITE" id="PS50113">
    <property type="entry name" value="PAC"/>
    <property type="match status" value="1"/>
</dbReference>
<feature type="domain" description="PAC" evidence="4">
    <location>
        <begin position="333"/>
        <end position="383"/>
    </location>
</feature>
<protein>
    <submittedName>
        <fullName evidence="5">PAS domain S-box-containing protein</fullName>
    </submittedName>
</protein>
<dbReference type="InterPro" id="IPR000700">
    <property type="entry name" value="PAS-assoc_C"/>
</dbReference>
<dbReference type="PRINTS" id="PR00038">
    <property type="entry name" value="HTHLUXR"/>
</dbReference>
<organism evidence="5 6">
    <name type="scientific">Rhizobium wenxiniae</name>
    <dbReference type="NCBI Taxonomy" id="1737357"/>
    <lineage>
        <taxon>Bacteria</taxon>
        <taxon>Pseudomonadati</taxon>
        <taxon>Pseudomonadota</taxon>
        <taxon>Alphaproteobacteria</taxon>
        <taxon>Hyphomicrobiales</taxon>
        <taxon>Rhizobiaceae</taxon>
        <taxon>Rhizobium/Agrobacterium group</taxon>
        <taxon>Rhizobium</taxon>
    </lineage>
</organism>
<dbReference type="CDD" id="cd00130">
    <property type="entry name" value="PAS"/>
    <property type="match status" value="3"/>
</dbReference>
<reference evidence="5 6" key="1">
    <citation type="submission" date="2020-08" db="EMBL/GenBank/DDBJ databases">
        <title>Genomic Encyclopedia of Type Strains, Phase IV (KMG-IV): sequencing the most valuable type-strain genomes for metagenomic binning, comparative biology and taxonomic classification.</title>
        <authorList>
            <person name="Goeker M."/>
        </authorList>
    </citation>
    <scope>NUCLEOTIDE SEQUENCE [LARGE SCALE GENOMIC DNA]</scope>
    <source>
        <strain evidence="5 6">DSM 100734</strain>
    </source>
</reference>
<dbReference type="AlphaFoldDB" id="A0A7W9YE47"/>
<evidence type="ECO:0000256" key="1">
    <source>
        <dbReference type="ARBA" id="ARBA00023125"/>
    </source>
</evidence>
<dbReference type="InterPro" id="IPR000014">
    <property type="entry name" value="PAS"/>
</dbReference>
<evidence type="ECO:0000313" key="6">
    <source>
        <dbReference type="Proteomes" id="UP000547879"/>
    </source>
</evidence>
<dbReference type="InterPro" id="IPR036388">
    <property type="entry name" value="WH-like_DNA-bd_sf"/>
</dbReference>
<dbReference type="InterPro" id="IPR035965">
    <property type="entry name" value="PAS-like_dom_sf"/>
</dbReference>
<dbReference type="Pfam" id="PF00196">
    <property type="entry name" value="GerE"/>
    <property type="match status" value="1"/>
</dbReference>
<comment type="caution">
    <text evidence="5">The sequence shown here is derived from an EMBL/GenBank/DDBJ whole genome shotgun (WGS) entry which is preliminary data.</text>
</comment>
<dbReference type="PROSITE" id="PS50043">
    <property type="entry name" value="HTH_LUXR_2"/>
    <property type="match status" value="1"/>
</dbReference>
<dbReference type="Pfam" id="PF08448">
    <property type="entry name" value="PAS_4"/>
    <property type="match status" value="1"/>
</dbReference>
<dbReference type="EMBL" id="JACHEG010000016">
    <property type="protein sequence ID" value="MBB6166253.1"/>
    <property type="molecule type" value="Genomic_DNA"/>
</dbReference>
<dbReference type="Gene3D" id="1.10.10.10">
    <property type="entry name" value="Winged helix-like DNA-binding domain superfamily/Winged helix DNA-binding domain"/>
    <property type="match status" value="1"/>
</dbReference>
<evidence type="ECO:0000313" key="5">
    <source>
        <dbReference type="EMBL" id="MBB6166253.1"/>
    </source>
</evidence>
<dbReference type="InterPro" id="IPR001610">
    <property type="entry name" value="PAC"/>
</dbReference>
<gene>
    <name evidence="5" type="ORF">HNQ72_006104</name>
</gene>
<dbReference type="SUPFAM" id="SSF55785">
    <property type="entry name" value="PYP-like sensor domain (PAS domain)"/>
    <property type="match status" value="3"/>
</dbReference>
<keyword evidence="1" id="KW-0238">DNA-binding</keyword>
<dbReference type="RefSeq" id="WP_244654638.1">
    <property type="nucleotide sequence ID" value="NZ_BMHW01000018.1"/>
</dbReference>
<dbReference type="InterPro" id="IPR013656">
    <property type="entry name" value="PAS_4"/>
</dbReference>